<evidence type="ECO:0008006" key="3">
    <source>
        <dbReference type="Google" id="ProtNLM"/>
    </source>
</evidence>
<dbReference type="AlphaFoldDB" id="A0AAW7DNX6"/>
<organism evidence="1 2">
    <name type="scientific">Thiopseudomonas alkaliphila</name>
    <dbReference type="NCBI Taxonomy" id="1697053"/>
    <lineage>
        <taxon>Bacteria</taxon>
        <taxon>Pseudomonadati</taxon>
        <taxon>Pseudomonadota</taxon>
        <taxon>Gammaproteobacteria</taxon>
        <taxon>Pseudomonadales</taxon>
        <taxon>Pseudomonadaceae</taxon>
        <taxon>Thiopseudomonas</taxon>
    </lineage>
</organism>
<protein>
    <recommendedName>
        <fullName evidence="3">Glycosyltransferase involved in cell wall biosynthesis</fullName>
    </recommendedName>
</protein>
<name>A0AAW7DNX6_9GAMM</name>
<gene>
    <name evidence="1" type="ORF">HX099_01695</name>
</gene>
<sequence length="365" mass="42566">MNKLLIVDTTYPINTRTERFKQSLEYEYEVHTCTWLRKGRDVSLELINYYFFCCGNVGFGDKFKKLLYLPLFCLFVVKTAFKVKPSIIFASHWDSLICAAVVKVIFLGKIKIVYDCLDMPTASSSILHKVLRGIERINLNLVDLTIFASRHFKPLYPKSIRSTIYENYPSKLILNKQTAMPKWFKDSDLEIIKNKKSISWIGVVRYFDILENILKALKGTECFFYVFGDGPDLNKLKDKVKEMGMCNQVFFFGRYSSSDLEFIYGISQLVWAAYPTKDFNALYAISNKYFECSYFNRVPIISVKTKMADGLKNSPNVILVDEYSVSDIRNKVFGFKLQAPYIKYEPDVTWEDKECDFVNYIKREL</sequence>
<evidence type="ECO:0000313" key="2">
    <source>
        <dbReference type="Proteomes" id="UP001173465"/>
    </source>
</evidence>
<dbReference type="EMBL" id="JACANB010000001">
    <property type="protein sequence ID" value="MDM1695386.1"/>
    <property type="molecule type" value="Genomic_DNA"/>
</dbReference>
<accession>A0AAW7DNX6</accession>
<comment type="caution">
    <text evidence="1">The sequence shown here is derived from an EMBL/GenBank/DDBJ whole genome shotgun (WGS) entry which is preliminary data.</text>
</comment>
<dbReference type="RefSeq" id="WP_286592958.1">
    <property type="nucleotide sequence ID" value="NZ_JACANB010000001.1"/>
</dbReference>
<reference evidence="1" key="2">
    <citation type="journal article" date="2022" name="Sci. Total Environ.">
        <title>Prevalence, transmission, and molecular epidemiology of tet(X)-positive bacteria among humans, animals, and environmental niches in China: An epidemiological, and genomic-based study.</title>
        <authorList>
            <person name="Dong N."/>
            <person name="Zeng Y."/>
            <person name="Cai C."/>
            <person name="Sun C."/>
            <person name="Lu J."/>
            <person name="Liu C."/>
            <person name="Zhou H."/>
            <person name="Sun Q."/>
            <person name="Shu L."/>
            <person name="Wang H."/>
            <person name="Wang Y."/>
            <person name="Wang S."/>
            <person name="Wu C."/>
            <person name="Chan E.W."/>
            <person name="Chen G."/>
            <person name="Shen Z."/>
            <person name="Chen S."/>
            <person name="Zhang R."/>
        </authorList>
    </citation>
    <scope>NUCLEOTIDE SEQUENCE</scope>
    <source>
        <strain evidence="1">DF46-2-2</strain>
    </source>
</reference>
<reference evidence="1" key="1">
    <citation type="submission" date="2020-06" db="EMBL/GenBank/DDBJ databases">
        <authorList>
            <person name="Dong N."/>
        </authorList>
    </citation>
    <scope>NUCLEOTIDE SEQUENCE</scope>
    <source>
        <strain evidence="1">DF46-2-2</strain>
    </source>
</reference>
<evidence type="ECO:0000313" key="1">
    <source>
        <dbReference type="EMBL" id="MDM1695386.1"/>
    </source>
</evidence>
<dbReference type="Gene3D" id="3.40.50.2000">
    <property type="entry name" value="Glycogen Phosphorylase B"/>
    <property type="match status" value="2"/>
</dbReference>
<proteinExistence type="predicted"/>
<dbReference type="Proteomes" id="UP001173465">
    <property type="component" value="Unassembled WGS sequence"/>
</dbReference>
<dbReference type="SUPFAM" id="SSF53756">
    <property type="entry name" value="UDP-Glycosyltransferase/glycogen phosphorylase"/>
    <property type="match status" value="1"/>
</dbReference>